<reference evidence="3" key="1">
    <citation type="journal article" date="2013" name="Ind. Biotechnol.">
        <title>Comparative genomics analysis of Trichoderma reesei strains.</title>
        <authorList>
            <person name="Koike H."/>
            <person name="Aerts A."/>
            <person name="LaButti K."/>
            <person name="Grigoriev I.V."/>
            <person name="Baker S.E."/>
        </authorList>
    </citation>
    <scope>NUCLEOTIDE SEQUENCE [LARGE SCALE GENOMIC DNA]</scope>
    <source>
        <strain evidence="3">ATCC 56765 / BCRC 32924 / NRRL 11460 / Rut C-30</strain>
    </source>
</reference>
<evidence type="ECO:0000256" key="1">
    <source>
        <dbReference type="SAM" id="MobiDB-lite"/>
    </source>
</evidence>
<evidence type="ECO:0000313" key="3">
    <source>
        <dbReference type="Proteomes" id="UP000024376"/>
    </source>
</evidence>
<accession>A0A024RWN8</accession>
<protein>
    <submittedName>
        <fullName evidence="2">Uncharacterized protein</fullName>
    </submittedName>
</protein>
<dbReference type="HOGENOM" id="CLU_2335146_0_0_1"/>
<gene>
    <name evidence="2" type="ORF">M419DRAFT_121008</name>
</gene>
<dbReference type="EMBL" id="KI911170">
    <property type="protein sequence ID" value="ETR97483.1"/>
    <property type="molecule type" value="Genomic_DNA"/>
</dbReference>
<name>A0A024RWN8_HYPJR</name>
<dbReference type="AlphaFoldDB" id="A0A024RWN8"/>
<dbReference type="KEGG" id="trr:M419DRAFT_121008"/>
<proteinExistence type="predicted"/>
<dbReference type="Proteomes" id="UP000024376">
    <property type="component" value="Unassembled WGS sequence"/>
</dbReference>
<evidence type="ECO:0000313" key="2">
    <source>
        <dbReference type="EMBL" id="ETR97483.1"/>
    </source>
</evidence>
<feature type="compositionally biased region" description="Acidic residues" evidence="1">
    <location>
        <begin position="75"/>
        <end position="86"/>
    </location>
</feature>
<organism evidence="2 3">
    <name type="scientific">Hypocrea jecorina (strain ATCC 56765 / BCRC 32924 / NRRL 11460 / Rut C-30)</name>
    <name type="common">Trichoderma reesei</name>
    <dbReference type="NCBI Taxonomy" id="1344414"/>
    <lineage>
        <taxon>Eukaryota</taxon>
        <taxon>Fungi</taxon>
        <taxon>Dikarya</taxon>
        <taxon>Ascomycota</taxon>
        <taxon>Pezizomycotina</taxon>
        <taxon>Sordariomycetes</taxon>
        <taxon>Hypocreomycetidae</taxon>
        <taxon>Hypocreales</taxon>
        <taxon>Hypocreaceae</taxon>
        <taxon>Trichoderma</taxon>
    </lineage>
</organism>
<feature type="compositionally biased region" description="Low complexity" evidence="1">
    <location>
        <begin position="14"/>
        <end position="46"/>
    </location>
</feature>
<feature type="region of interest" description="Disordered" evidence="1">
    <location>
        <begin position="1"/>
        <end position="98"/>
    </location>
</feature>
<feature type="compositionally biased region" description="Polar residues" evidence="1">
    <location>
        <begin position="59"/>
        <end position="68"/>
    </location>
</feature>
<sequence length="98" mass="10180">MDSEAEDAPPPPYTAARTAGRGRNAKPAAAAKKAAATASKPAATRKTPARGAAAKSRQTKLNFSQGATQDKALEISDDEVSDDDAFEPAPVASRTRKR</sequence>